<dbReference type="Proteomes" id="UP000680714">
    <property type="component" value="Unassembled WGS sequence"/>
</dbReference>
<dbReference type="SUPFAM" id="SSF49503">
    <property type="entry name" value="Cupredoxins"/>
    <property type="match status" value="3"/>
</dbReference>
<dbReference type="PANTHER" id="PTHR11709:SF2">
    <property type="entry name" value="MULTICOPPER OXIDASE LPR1"/>
    <property type="match status" value="1"/>
</dbReference>
<dbReference type="Pfam" id="PF07731">
    <property type="entry name" value="Cu-oxidase_2"/>
    <property type="match status" value="1"/>
</dbReference>
<evidence type="ECO:0000256" key="1">
    <source>
        <dbReference type="ARBA" id="ARBA00022723"/>
    </source>
</evidence>
<feature type="chain" id="PRO_5045327824" evidence="3">
    <location>
        <begin position="33"/>
        <end position="476"/>
    </location>
</feature>
<sequence length="476" mass="52032">MRYQFRTLSRRGLMTEMLGLAGVSLLPSPLLAASSASAAAAPIVLESQETPFVLPGCSAPSTLWSYKAGWPVEVRLKRGQMSHLLLRNQLKDHTSIHWHGVRVPLAMDGVPYITQDPVKTGDEFLYSFAPPDPGTFFFHPHCMTAEALGRGLAGVLVVEDPREDGLFDQDHTLAVKDWRVGQDGAYQAFVTDRGAARAGTFGSRRSINGGSPPVITVAPGTRLRLRLLNLDVTRIMTLEATGAAVAVIATDGNACPPFPVTGWRLGPAMRVDLALTAPTKAGTKVLIQDSWGQEPFTLATVVTEGVARRRDNRPLILPAAELPEPDLSDAQVFPLSLQAGVSDPALDAWLKDNRFGDEALCRSDKLFWAINGKAWPAMDMDKRPPPLAELKSGRTYVAEIANHTQHPHPVHLHGHTFRVESSSRGPTRRQWVDTVLAAPDERVRIAFVAGEPGDWMLHCHIIEHQETGMMGYIRVT</sequence>
<protein>
    <submittedName>
        <fullName evidence="7">Multicopper oxidase family protein</fullName>
    </submittedName>
</protein>
<evidence type="ECO:0000259" key="6">
    <source>
        <dbReference type="Pfam" id="PF07732"/>
    </source>
</evidence>
<dbReference type="InterPro" id="IPR002355">
    <property type="entry name" value="Cu_oxidase_Cu_BS"/>
</dbReference>
<dbReference type="Pfam" id="PF07732">
    <property type="entry name" value="Cu-oxidase_3"/>
    <property type="match status" value="1"/>
</dbReference>
<evidence type="ECO:0000313" key="8">
    <source>
        <dbReference type="Proteomes" id="UP000680714"/>
    </source>
</evidence>
<dbReference type="RefSeq" id="WP_211551088.1">
    <property type="nucleotide sequence ID" value="NZ_JAGTUF010000022.1"/>
</dbReference>
<keyword evidence="2" id="KW-0560">Oxidoreductase</keyword>
<feature type="domain" description="Plastocyanin-like" evidence="4">
    <location>
        <begin position="197"/>
        <end position="279"/>
    </location>
</feature>
<feature type="domain" description="Plastocyanin-like" evidence="6">
    <location>
        <begin position="57"/>
        <end position="162"/>
    </location>
</feature>
<dbReference type="InterPro" id="IPR011706">
    <property type="entry name" value="Cu-oxidase_C"/>
</dbReference>
<dbReference type="InterPro" id="IPR001117">
    <property type="entry name" value="Cu-oxidase_2nd"/>
</dbReference>
<dbReference type="PROSITE" id="PS51318">
    <property type="entry name" value="TAT"/>
    <property type="match status" value="1"/>
</dbReference>
<dbReference type="InterPro" id="IPR045087">
    <property type="entry name" value="Cu-oxidase_fam"/>
</dbReference>
<evidence type="ECO:0000256" key="3">
    <source>
        <dbReference type="SAM" id="SignalP"/>
    </source>
</evidence>
<dbReference type="Pfam" id="PF00394">
    <property type="entry name" value="Cu-oxidase"/>
    <property type="match status" value="1"/>
</dbReference>
<reference evidence="7 8" key="1">
    <citation type="submission" date="2021-04" db="EMBL/GenBank/DDBJ databases">
        <title>Magnetospirillum sulfuroxidans sp. nov., a facultative chemolithoautotrophic sulfur-oxidizing alphaproteobacterium isolated from freshwater sediment and proposals for Paramagetospirillum gen. nov., and Magnetospirillaceae fam. nov.</title>
        <authorList>
            <person name="Koziaeva V."/>
            <person name="Geelhoed J.S."/>
            <person name="Sorokin D.Y."/>
            <person name="Grouzdev D.S."/>
        </authorList>
    </citation>
    <scope>NUCLEOTIDE SEQUENCE [LARGE SCALE GENOMIC DNA]</scope>
    <source>
        <strain evidence="7 8">J10</strain>
    </source>
</reference>
<keyword evidence="1" id="KW-0479">Metal-binding</keyword>
<keyword evidence="3" id="KW-0732">Signal</keyword>
<dbReference type="InterPro" id="IPR008972">
    <property type="entry name" value="Cupredoxin"/>
</dbReference>
<dbReference type="PROSITE" id="PS00080">
    <property type="entry name" value="MULTICOPPER_OXIDASE2"/>
    <property type="match status" value="1"/>
</dbReference>
<organism evidence="7 8">
    <name type="scientific">Magnetospirillum sulfuroxidans</name>
    <dbReference type="NCBI Taxonomy" id="611300"/>
    <lineage>
        <taxon>Bacteria</taxon>
        <taxon>Pseudomonadati</taxon>
        <taxon>Pseudomonadota</taxon>
        <taxon>Alphaproteobacteria</taxon>
        <taxon>Rhodospirillales</taxon>
        <taxon>Rhodospirillaceae</taxon>
        <taxon>Magnetospirillum</taxon>
    </lineage>
</organism>
<dbReference type="CDD" id="cd13906">
    <property type="entry name" value="CuRO_3_CumA_like"/>
    <property type="match status" value="1"/>
</dbReference>
<evidence type="ECO:0000259" key="5">
    <source>
        <dbReference type="Pfam" id="PF07731"/>
    </source>
</evidence>
<dbReference type="PANTHER" id="PTHR11709">
    <property type="entry name" value="MULTI-COPPER OXIDASE"/>
    <property type="match status" value="1"/>
</dbReference>
<dbReference type="EMBL" id="JAGTUF010000022">
    <property type="protein sequence ID" value="MBR9973398.1"/>
    <property type="molecule type" value="Genomic_DNA"/>
</dbReference>
<keyword evidence="8" id="KW-1185">Reference proteome</keyword>
<dbReference type="InterPro" id="IPR006311">
    <property type="entry name" value="TAT_signal"/>
</dbReference>
<comment type="caution">
    <text evidence="7">The sequence shown here is derived from an EMBL/GenBank/DDBJ whole genome shotgun (WGS) entry which is preliminary data.</text>
</comment>
<proteinExistence type="predicted"/>
<dbReference type="InterPro" id="IPR011707">
    <property type="entry name" value="Cu-oxidase-like_N"/>
</dbReference>
<gene>
    <name evidence="7" type="ORF">KEC16_16860</name>
</gene>
<dbReference type="Gene3D" id="2.60.40.420">
    <property type="entry name" value="Cupredoxins - blue copper proteins"/>
    <property type="match status" value="3"/>
</dbReference>
<feature type="signal peptide" evidence="3">
    <location>
        <begin position="1"/>
        <end position="32"/>
    </location>
</feature>
<name>A0ABS5II64_9PROT</name>
<evidence type="ECO:0000313" key="7">
    <source>
        <dbReference type="EMBL" id="MBR9973398.1"/>
    </source>
</evidence>
<accession>A0ABS5II64</accession>
<evidence type="ECO:0000259" key="4">
    <source>
        <dbReference type="Pfam" id="PF00394"/>
    </source>
</evidence>
<evidence type="ECO:0000256" key="2">
    <source>
        <dbReference type="ARBA" id="ARBA00023002"/>
    </source>
</evidence>
<feature type="domain" description="Plastocyanin-like" evidence="5">
    <location>
        <begin position="383"/>
        <end position="475"/>
    </location>
</feature>